<feature type="compositionally biased region" description="Polar residues" evidence="1">
    <location>
        <begin position="142"/>
        <end position="160"/>
    </location>
</feature>
<dbReference type="Proteomes" id="UP000039865">
    <property type="component" value="Unassembled WGS sequence"/>
</dbReference>
<proteinExistence type="predicted"/>
<keyword evidence="3" id="KW-1185">Reference proteome</keyword>
<evidence type="ECO:0000313" key="2">
    <source>
        <dbReference type="EMBL" id="CDW71515.1"/>
    </source>
</evidence>
<dbReference type="InParanoid" id="A0A077ZQ57"/>
<sequence>MDLQKTRQQICLGLLTVHQIKLLQTLFKMIMMSTQMNPVKLKSSRLKKKIQKKHQDQSLFLYNPADSVPNPNFELLSDNIYNQIFNYKEPLNKQMPTNQPTIRNEQQLPSSLKYSKKNSDNLSQNPFPIAADPSPHLRESINDNTGRKSFTNNNVKPKNLTSQSSMIGAQFQTQQAKNQTLGPISGDSSVLNQSKNAIQYQSQNFEITNQLMNKRPNQRNSTLVKKETGKISSLIPNDEVNISIKNNKMQINRQDSSTLSQSINTYNNMSSTSTNISKQRKLITGVQIQDMKEEQKRSSFFHERKKSQAPKLQLGGNFSTHSHQQQQQNLINQKRK</sequence>
<gene>
    <name evidence="2" type="primary">Contig15601.g16621</name>
    <name evidence="2" type="ORF">STYLEM_461</name>
</gene>
<evidence type="ECO:0000313" key="3">
    <source>
        <dbReference type="Proteomes" id="UP000039865"/>
    </source>
</evidence>
<accession>A0A077ZQ57</accession>
<organism evidence="2 3">
    <name type="scientific">Stylonychia lemnae</name>
    <name type="common">Ciliate</name>
    <dbReference type="NCBI Taxonomy" id="5949"/>
    <lineage>
        <taxon>Eukaryota</taxon>
        <taxon>Sar</taxon>
        <taxon>Alveolata</taxon>
        <taxon>Ciliophora</taxon>
        <taxon>Intramacronucleata</taxon>
        <taxon>Spirotrichea</taxon>
        <taxon>Stichotrichia</taxon>
        <taxon>Sporadotrichida</taxon>
        <taxon>Oxytrichidae</taxon>
        <taxon>Stylonychinae</taxon>
        <taxon>Stylonychia</taxon>
    </lineage>
</organism>
<feature type="compositionally biased region" description="Polar residues" evidence="1">
    <location>
        <begin position="316"/>
        <end position="336"/>
    </location>
</feature>
<reference evidence="2 3" key="1">
    <citation type="submission" date="2014-06" db="EMBL/GenBank/DDBJ databases">
        <authorList>
            <person name="Swart Estienne"/>
        </authorList>
    </citation>
    <scope>NUCLEOTIDE SEQUENCE [LARGE SCALE GENOMIC DNA]</scope>
    <source>
        <strain evidence="2 3">130c</strain>
    </source>
</reference>
<dbReference type="EMBL" id="CCKQ01000444">
    <property type="protein sequence ID" value="CDW71515.1"/>
    <property type="molecule type" value="Genomic_DNA"/>
</dbReference>
<evidence type="ECO:0000256" key="1">
    <source>
        <dbReference type="SAM" id="MobiDB-lite"/>
    </source>
</evidence>
<protein>
    <submittedName>
        <fullName evidence="2">Uncharacterized protein</fullName>
    </submittedName>
</protein>
<name>A0A077ZQ57_STYLE</name>
<feature type="region of interest" description="Disordered" evidence="1">
    <location>
        <begin position="113"/>
        <end position="160"/>
    </location>
</feature>
<dbReference type="AlphaFoldDB" id="A0A077ZQ57"/>
<feature type="region of interest" description="Disordered" evidence="1">
    <location>
        <begin position="294"/>
        <end position="336"/>
    </location>
</feature>